<keyword evidence="3" id="KW-0846">Cobalamin</keyword>
<dbReference type="Pfam" id="PF02310">
    <property type="entry name" value="B12-binding"/>
    <property type="match status" value="1"/>
</dbReference>
<keyword evidence="4" id="KW-0479">Metal-binding</keyword>
<dbReference type="EMBL" id="JBBKZT010000048">
    <property type="protein sequence ID" value="MEJ8852551.1"/>
    <property type="molecule type" value="Genomic_DNA"/>
</dbReference>
<evidence type="ECO:0000256" key="1">
    <source>
        <dbReference type="ARBA" id="ARBA00001922"/>
    </source>
</evidence>
<dbReference type="NCBIfam" id="NF006944">
    <property type="entry name" value="PRK09426.1"/>
    <property type="match status" value="1"/>
</dbReference>
<gene>
    <name evidence="8" type="primary">scpA</name>
    <name evidence="8" type="ORF">WKW82_38460</name>
</gene>
<dbReference type="SUPFAM" id="SSF51703">
    <property type="entry name" value="Cobalamin (vitamin B12)-dependent enzymes"/>
    <property type="match status" value="1"/>
</dbReference>
<dbReference type="PANTHER" id="PTHR48101:SF4">
    <property type="entry name" value="METHYLMALONYL-COA MUTASE, MITOCHONDRIAL"/>
    <property type="match status" value="1"/>
</dbReference>
<dbReference type="Gene3D" id="3.20.20.240">
    <property type="entry name" value="Methylmalonyl-CoA mutase"/>
    <property type="match status" value="1"/>
</dbReference>
<evidence type="ECO:0000256" key="4">
    <source>
        <dbReference type="ARBA" id="ARBA00022723"/>
    </source>
</evidence>
<dbReference type="InterPro" id="IPR006098">
    <property type="entry name" value="MMCoA_mutase_a_cat"/>
</dbReference>
<evidence type="ECO:0000256" key="3">
    <source>
        <dbReference type="ARBA" id="ARBA00022628"/>
    </source>
</evidence>
<dbReference type="NCBIfam" id="TIGR00640">
    <property type="entry name" value="acid_CoA_mut_C"/>
    <property type="match status" value="1"/>
</dbReference>
<evidence type="ECO:0000313" key="8">
    <source>
        <dbReference type="EMBL" id="MEJ8852551.1"/>
    </source>
</evidence>
<dbReference type="CDD" id="cd02071">
    <property type="entry name" value="MM_CoA_mut_B12_BD"/>
    <property type="match status" value="1"/>
</dbReference>
<dbReference type="InterPro" id="IPR006099">
    <property type="entry name" value="MeMalonylCoA_mutase_a/b_cat"/>
</dbReference>
<dbReference type="Gene3D" id="3.40.50.280">
    <property type="entry name" value="Cobalamin-binding domain"/>
    <property type="match status" value="1"/>
</dbReference>
<comment type="cofactor">
    <cofactor evidence="1">
        <name>adenosylcob(III)alamin</name>
        <dbReference type="ChEBI" id="CHEBI:18408"/>
    </cofactor>
</comment>
<reference evidence="8 9" key="1">
    <citation type="submission" date="2024-03" db="EMBL/GenBank/DDBJ databases">
        <title>Novel species of the genus Variovorax.</title>
        <authorList>
            <person name="Liu Q."/>
            <person name="Xin Y.-H."/>
        </authorList>
    </citation>
    <scope>NUCLEOTIDE SEQUENCE [LARGE SCALE GENOMIC DNA]</scope>
    <source>
        <strain evidence="8 9">KACC 18900</strain>
    </source>
</reference>
<dbReference type="PANTHER" id="PTHR48101">
    <property type="entry name" value="METHYLMALONYL-COA MUTASE, MITOCHONDRIAL-RELATED"/>
    <property type="match status" value="1"/>
</dbReference>
<dbReference type="InterPro" id="IPR006158">
    <property type="entry name" value="Cobalamin-bd"/>
</dbReference>
<accession>A0ABU8WYD9</accession>
<dbReference type="Proteomes" id="UP001385892">
    <property type="component" value="Unassembled WGS sequence"/>
</dbReference>
<dbReference type="RefSeq" id="WP_340348496.1">
    <property type="nucleotide sequence ID" value="NZ_JBBKZT010000048.1"/>
</dbReference>
<dbReference type="InterPro" id="IPR006159">
    <property type="entry name" value="Acid_CoA_mut_C"/>
</dbReference>
<keyword evidence="6" id="KW-0170">Cobalt</keyword>
<dbReference type="NCBIfam" id="TIGR00641">
    <property type="entry name" value="acid_CoA_mut_N"/>
    <property type="match status" value="1"/>
</dbReference>
<dbReference type="EC" id="5.4.99.2" evidence="8"/>
<evidence type="ECO:0000313" key="9">
    <source>
        <dbReference type="Proteomes" id="UP001385892"/>
    </source>
</evidence>
<dbReference type="PROSITE" id="PS51332">
    <property type="entry name" value="B12_BINDING"/>
    <property type="match status" value="1"/>
</dbReference>
<keyword evidence="5 8" id="KW-0413">Isomerase</keyword>
<sequence>MNMANEPTFKSSTLDAWTKAAAKSAPGGDLNALNWLTPDGITVKPLYTAADLQGLKYTDTLPGFEPYLRGPQATMYAVRPWTIRQYAGFSTAEESNAFYRKALAAGGQGVSVAFDLATHRGYDSDHPRVTGDVGKAGVAIDSVEDMKILFDQIPLDKVSVSMTMNGAVLPVLAGYVVAAEEQGVSEDQLSGTIQNDILKEFMVRNTYIFPPAPSMRIIGDIIEYTAQKMPKFNSISISGYHMQEAGANQALELAFTLADGKEYVKTALAKGLDVDVFAGRLSFFWAIGMNFYLEVAKMRAARLLWCRIMKEFEPKNPKSLMLRTHCQTSGWSLTEQDPYNNVVRTTIEAMAAVFGGTQSLHTNALDEAIALPTEFSSRIARNTQLIIQEETHITSVIDPWAGSYMMEKLTQDMADAAWKIIEEVEAMGGMTKAVDSGWAKLKIEAAAADKQARIDSGKDVIVGVNKYKLKSEDTHDILQIDNVKVRDGQIAKLNAIRAKRDTAATQAALDALTAAAESGEGNLLDLSIQAVRLRATVGEISDALEKVYGRHRADTQKVTGVYAAAYDSAEGWEALQNEIAAFAEEQGRRPRVMISKLGQDGHDRGAKVVATAFADLGFDVDMGPLFQTPEECARQAIENDVHAVGVSTLAAGHKTLVPAIIAELRKQGADDIIVFVGGVIPRQDYDFLYEAGVKGIYGPGTPIPASAKDVLEQIRAAVSLQTV</sequence>
<dbReference type="InterPro" id="IPR016176">
    <property type="entry name" value="Cbl-dep_enz_cat"/>
</dbReference>
<evidence type="ECO:0000259" key="7">
    <source>
        <dbReference type="PROSITE" id="PS51332"/>
    </source>
</evidence>
<dbReference type="CDD" id="cd03679">
    <property type="entry name" value="MM_CoA_mutase_alpha_like"/>
    <property type="match status" value="1"/>
</dbReference>
<dbReference type="GO" id="GO:0004494">
    <property type="term" value="F:methylmalonyl-CoA mutase activity"/>
    <property type="evidence" value="ECO:0007669"/>
    <property type="project" value="UniProtKB-EC"/>
</dbReference>
<protein>
    <submittedName>
        <fullName evidence="8">Methylmalonyl-CoA mutase</fullName>
        <ecNumber evidence="8">5.4.99.2</ecNumber>
    </submittedName>
</protein>
<evidence type="ECO:0000256" key="6">
    <source>
        <dbReference type="ARBA" id="ARBA00023285"/>
    </source>
</evidence>
<evidence type="ECO:0000256" key="5">
    <source>
        <dbReference type="ARBA" id="ARBA00023235"/>
    </source>
</evidence>
<organism evidence="8 9">
    <name type="scientific">Variovorax rhizosphaerae</name>
    <dbReference type="NCBI Taxonomy" id="1836200"/>
    <lineage>
        <taxon>Bacteria</taxon>
        <taxon>Pseudomonadati</taxon>
        <taxon>Pseudomonadota</taxon>
        <taxon>Betaproteobacteria</taxon>
        <taxon>Burkholderiales</taxon>
        <taxon>Comamonadaceae</taxon>
        <taxon>Variovorax</taxon>
    </lineage>
</organism>
<keyword evidence="9" id="KW-1185">Reference proteome</keyword>
<comment type="caution">
    <text evidence="8">The sequence shown here is derived from an EMBL/GenBank/DDBJ whole genome shotgun (WGS) entry which is preliminary data.</text>
</comment>
<dbReference type="InterPro" id="IPR036724">
    <property type="entry name" value="Cobalamin-bd_sf"/>
</dbReference>
<feature type="domain" description="B12-binding" evidence="7">
    <location>
        <begin position="589"/>
        <end position="721"/>
    </location>
</feature>
<name>A0ABU8WYD9_9BURK</name>
<dbReference type="SUPFAM" id="SSF52242">
    <property type="entry name" value="Cobalamin (vitamin B12)-binding domain"/>
    <property type="match status" value="1"/>
</dbReference>
<dbReference type="Pfam" id="PF01642">
    <property type="entry name" value="MM_CoA_mutase"/>
    <property type="match status" value="1"/>
</dbReference>
<proteinExistence type="inferred from homology"/>
<comment type="similarity">
    <text evidence="2">Belongs to the methylmalonyl-CoA mutase family.</text>
</comment>
<evidence type="ECO:0000256" key="2">
    <source>
        <dbReference type="ARBA" id="ARBA00008465"/>
    </source>
</evidence>